<dbReference type="EMBL" id="VBAO01000078">
    <property type="protein sequence ID" value="TMI83341.1"/>
    <property type="molecule type" value="Genomic_DNA"/>
</dbReference>
<dbReference type="Pfam" id="PF13458">
    <property type="entry name" value="Peripla_BP_6"/>
    <property type="match status" value="1"/>
</dbReference>
<organism evidence="4 5">
    <name type="scientific">Candidatus Segetimicrobium genomatis</name>
    <dbReference type="NCBI Taxonomy" id="2569760"/>
    <lineage>
        <taxon>Bacteria</taxon>
        <taxon>Bacillati</taxon>
        <taxon>Candidatus Sysuimicrobiota</taxon>
        <taxon>Candidatus Sysuimicrobiia</taxon>
        <taxon>Candidatus Sysuimicrobiales</taxon>
        <taxon>Candidatus Segetimicrobiaceae</taxon>
        <taxon>Candidatus Segetimicrobium</taxon>
    </lineage>
</organism>
<dbReference type="PANTHER" id="PTHR30483">
    <property type="entry name" value="LEUCINE-SPECIFIC-BINDING PROTEIN"/>
    <property type="match status" value="1"/>
</dbReference>
<proteinExistence type="inferred from homology"/>
<gene>
    <name evidence="4" type="ORF">E6H04_03140</name>
</gene>
<evidence type="ECO:0000256" key="2">
    <source>
        <dbReference type="ARBA" id="ARBA00022729"/>
    </source>
</evidence>
<dbReference type="Gene3D" id="3.40.50.2300">
    <property type="match status" value="2"/>
</dbReference>
<evidence type="ECO:0000256" key="1">
    <source>
        <dbReference type="ARBA" id="ARBA00010062"/>
    </source>
</evidence>
<comment type="caution">
    <text evidence="4">The sequence shown here is derived from an EMBL/GenBank/DDBJ whole genome shotgun (WGS) entry which is preliminary data.</text>
</comment>
<dbReference type="AlphaFoldDB" id="A0A537JIH5"/>
<evidence type="ECO:0000313" key="4">
    <source>
        <dbReference type="EMBL" id="TMI83341.1"/>
    </source>
</evidence>
<keyword evidence="2" id="KW-0732">Signal</keyword>
<dbReference type="InterPro" id="IPR051010">
    <property type="entry name" value="BCAA_transport"/>
</dbReference>
<accession>A0A537JIH5</accession>
<name>A0A537JIH5_9BACT</name>
<reference evidence="4 5" key="1">
    <citation type="journal article" date="2019" name="Nat. Microbiol.">
        <title>Mediterranean grassland soil C-N compound turnover is dependent on rainfall and depth, and is mediated by genomically divergent microorganisms.</title>
        <authorList>
            <person name="Diamond S."/>
            <person name="Andeer P.F."/>
            <person name="Li Z."/>
            <person name="Crits-Christoph A."/>
            <person name="Burstein D."/>
            <person name="Anantharaman K."/>
            <person name="Lane K.R."/>
            <person name="Thomas B.C."/>
            <person name="Pan C."/>
            <person name="Northen T.R."/>
            <person name="Banfield J.F."/>
        </authorList>
    </citation>
    <scope>NUCLEOTIDE SEQUENCE [LARGE SCALE GENOMIC DNA]</scope>
    <source>
        <strain evidence="4">NP_7</strain>
    </source>
</reference>
<feature type="domain" description="Leucine-binding protein" evidence="3">
    <location>
        <begin position="31"/>
        <end position="369"/>
    </location>
</feature>
<sequence>MFRRVMWLALATILPAVASIGYLHNSQAAGPIKIGLDVPSSGSDAFEGTHIARGVQLALEEQNKEGGIGGRQLETALGDNQCDPSVGVNSARYLVNVAQADVMIGSACSSVTLAVMPIIQQAQVPELDVTATSPKITQQSGVGGNIWKFRLNLNDEMMDAVFAQKVLAKDVKSLSILAVNTDYGRDAAGIFQRNLPGIKVLSTDYYTQGQPDFRALLTKVKALNPEGLLLISDYPDAAQIINQGHEVGLTGVKLFGRGSVATNDLLKLLPDPSWAQGAKEVNFWVPGPTARSLANRYQARFNEPLNRDAGMGYFGAETLIAAMKDIKGDITRKSIRDALERVNVTISGLGHVQFDDHHQAHYPMYILQIWNGMVRILETIPT</sequence>
<dbReference type="PANTHER" id="PTHR30483:SF6">
    <property type="entry name" value="PERIPLASMIC BINDING PROTEIN OF ABC TRANSPORTER FOR NATURAL AMINO ACIDS"/>
    <property type="match status" value="1"/>
</dbReference>
<evidence type="ECO:0000259" key="3">
    <source>
        <dbReference type="Pfam" id="PF13458"/>
    </source>
</evidence>
<dbReference type="SUPFAM" id="SSF53822">
    <property type="entry name" value="Periplasmic binding protein-like I"/>
    <property type="match status" value="1"/>
</dbReference>
<dbReference type="Proteomes" id="UP000320048">
    <property type="component" value="Unassembled WGS sequence"/>
</dbReference>
<dbReference type="InterPro" id="IPR028081">
    <property type="entry name" value="Leu-bd"/>
</dbReference>
<evidence type="ECO:0000313" key="5">
    <source>
        <dbReference type="Proteomes" id="UP000320048"/>
    </source>
</evidence>
<protein>
    <submittedName>
        <fullName evidence="4">ABC transporter substrate-binding protein</fullName>
    </submittedName>
</protein>
<dbReference type="InterPro" id="IPR028082">
    <property type="entry name" value="Peripla_BP_I"/>
</dbReference>
<comment type="similarity">
    <text evidence="1">Belongs to the leucine-binding protein family.</text>
</comment>